<proteinExistence type="predicted"/>
<comment type="caution">
    <text evidence="4">The sequence shown here is derived from an EMBL/GenBank/DDBJ whole genome shotgun (WGS) entry which is preliminary data.</text>
</comment>
<evidence type="ECO:0000313" key="4">
    <source>
        <dbReference type="EMBL" id="CAF0875638.1"/>
    </source>
</evidence>
<name>A0A813XW52_9BILA</name>
<dbReference type="GO" id="GO:0005261">
    <property type="term" value="F:monoatomic cation channel activity"/>
    <property type="evidence" value="ECO:0007669"/>
    <property type="project" value="TreeGrafter"/>
</dbReference>
<feature type="transmembrane region" description="Helical" evidence="2">
    <location>
        <begin position="515"/>
        <end position="536"/>
    </location>
</feature>
<keyword evidence="1" id="KW-0479">Metal-binding</keyword>
<dbReference type="Pfam" id="PF18139">
    <property type="entry name" value="LSDAT_euk"/>
    <property type="match status" value="1"/>
</dbReference>
<organism evidence="4 5">
    <name type="scientific">Rotaria sordida</name>
    <dbReference type="NCBI Taxonomy" id="392033"/>
    <lineage>
        <taxon>Eukaryota</taxon>
        <taxon>Metazoa</taxon>
        <taxon>Spiralia</taxon>
        <taxon>Gnathifera</taxon>
        <taxon>Rotifera</taxon>
        <taxon>Eurotatoria</taxon>
        <taxon>Bdelloidea</taxon>
        <taxon>Philodinida</taxon>
        <taxon>Philodinidae</taxon>
        <taxon>Rotaria</taxon>
    </lineage>
</organism>
<dbReference type="PROSITE" id="PS50157">
    <property type="entry name" value="ZINC_FINGER_C2H2_2"/>
    <property type="match status" value="1"/>
</dbReference>
<dbReference type="InterPro" id="IPR041491">
    <property type="entry name" value="TRPM_SLOG"/>
</dbReference>
<dbReference type="AlphaFoldDB" id="A0A813XW52"/>
<dbReference type="GO" id="GO:0005886">
    <property type="term" value="C:plasma membrane"/>
    <property type="evidence" value="ECO:0007669"/>
    <property type="project" value="TreeGrafter"/>
</dbReference>
<feature type="domain" description="C2H2-type" evidence="3">
    <location>
        <begin position="672"/>
        <end position="699"/>
    </location>
</feature>
<keyword evidence="2" id="KW-0472">Membrane</keyword>
<evidence type="ECO:0000259" key="3">
    <source>
        <dbReference type="PROSITE" id="PS50157"/>
    </source>
</evidence>
<dbReference type="PANTHER" id="PTHR13800">
    <property type="entry name" value="TRANSIENT RECEPTOR POTENTIAL CATION CHANNEL, SUBFAMILY M, MEMBER 6"/>
    <property type="match status" value="1"/>
</dbReference>
<dbReference type="Proteomes" id="UP000663889">
    <property type="component" value="Unassembled WGS sequence"/>
</dbReference>
<dbReference type="InterPro" id="IPR013087">
    <property type="entry name" value="Znf_C2H2_type"/>
</dbReference>
<evidence type="ECO:0000313" key="5">
    <source>
        <dbReference type="Proteomes" id="UP000663889"/>
    </source>
</evidence>
<dbReference type="GO" id="GO:0008270">
    <property type="term" value="F:zinc ion binding"/>
    <property type="evidence" value="ECO:0007669"/>
    <property type="project" value="UniProtKB-KW"/>
</dbReference>
<evidence type="ECO:0000256" key="2">
    <source>
        <dbReference type="SAM" id="Phobius"/>
    </source>
</evidence>
<accession>A0A813XW52</accession>
<gene>
    <name evidence="4" type="ORF">SEV965_LOCUS4350</name>
</gene>
<protein>
    <recommendedName>
        <fullName evidence="3">C2H2-type domain-containing protein</fullName>
    </recommendedName>
</protein>
<reference evidence="4" key="1">
    <citation type="submission" date="2021-02" db="EMBL/GenBank/DDBJ databases">
        <authorList>
            <person name="Nowell W R."/>
        </authorList>
    </citation>
    <scope>NUCLEOTIDE SEQUENCE</scope>
</reference>
<keyword evidence="2" id="KW-0812">Transmembrane</keyword>
<dbReference type="EMBL" id="CAJNOU010000122">
    <property type="protein sequence ID" value="CAF0875638.1"/>
    <property type="molecule type" value="Genomic_DNA"/>
</dbReference>
<evidence type="ECO:0000256" key="1">
    <source>
        <dbReference type="PROSITE-ProRule" id="PRU00042"/>
    </source>
</evidence>
<keyword evidence="1" id="KW-0863">Zinc-finger</keyword>
<keyword evidence="1" id="KW-0862">Zinc</keyword>
<keyword evidence="2" id="KW-1133">Transmembrane helix</keyword>
<dbReference type="Pfam" id="PF13913">
    <property type="entry name" value="zf-C2HC_2"/>
    <property type="match status" value="2"/>
</dbReference>
<dbReference type="PANTHER" id="PTHR13800:SF1">
    <property type="entry name" value="TRANSIENT RECEPTOR POTENTIAL CATION CHANNEL TRPM"/>
    <property type="match status" value="1"/>
</dbReference>
<sequence>MPKYISTQDEIEQTNGSTFSLVVKSLNTFSTNYRRFNLTYNDDEQAFCDYLLRESLPNVIIKIIGTNNEQTKYSPRASIQNAFQQSMCTIMEQTNIWLLNGTREMIGLVDYDKNPTKDNELQPNIIICEPFEKSQLLIYHTTTDRFIDKIICQMQQQEAFSRIPIVALLMQGDTSSVTDIIDYNNKHIPTIILKGTGFIANQLAAICESIESEHKTIRTRSSNEKLLSEIDVHKFSHHISANKNNLIFVCQPGKDEIDESILRAFRSAIRIIDNSRVHIKELNFAIQLNKIDYAQRYILNHNTIIDWTNDELDVCLETAILSNAVSFVELLFKYGASLQRLALIGNVDHFQIKPDKKNSREVEFAVETLSLVTHLDSDRRIKTYLRLLFCWSVENEYFELVASICTRLEDSIIAMLLVSQWCQLKEQNDSTTSNDYRKYRKLFQTYAADILDRYYEDSEEETIEFLSEKSILYQDQEALVLIDDLCSKTLVSNKCIQSFANTLWYGKHFHRDRNFLWEILVWLVCIFPLLLFIPFIRNRILQWDKTEKTEQRRNNFRNNEQILNLQKCLICNRHFTQNRLIEHERACKESKKLHLNSLHRYHYDSQLHRWKGLDYSISTTQLNSKHKELQSLTKHFLQTHWREKHQQFQNVVKGQYNHPADDLIQSSNDRPYQCSLCQRKFATENAITKHQKGCTGNRQIGVQSRNIRNKNVKY</sequence>
<dbReference type="InterPro" id="IPR050927">
    <property type="entry name" value="TRPM"/>
</dbReference>
<dbReference type="GO" id="GO:0030001">
    <property type="term" value="P:metal ion transport"/>
    <property type="evidence" value="ECO:0007669"/>
    <property type="project" value="TreeGrafter"/>
</dbReference>